<proteinExistence type="predicted"/>
<comment type="subcellular location">
    <subcellularLocation>
        <location evidence="1">Nucleus</location>
    </subcellularLocation>
</comment>
<dbReference type="GO" id="GO:0005634">
    <property type="term" value="C:nucleus"/>
    <property type="evidence" value="ECO:0007669"/>
    <property type="project" value="UniProtKB-SubCell"/>
</dbReference>
<evidence type="ECO:0000256" key="2">
    <source>
        <dbReference type="ARBA" id="ARBA00022723"/>
    </source>
</evidence>
<dbReference type="GO" id="GO:0010071">
    <property type="term" value="P:root meristem specification"/>
    <property type="evidence" value="ECO:0007669"/>
    <property type="project" value="TreeGrafter"/>
</dbReference>
<protein>
    <recommendedName>
        <fullName evidence="6">Oberon-like PHD finger domain-containing protein</fullName>
    </recommendedName>
</protein>
<comment type="caution">
    <text evidence="7">The sequence shown here is derived from an EMBL/GenBank/DDBJ whole genome shotgun (WGS) entry which is preliminary data.</text>
</comment>
<dbReference type="PANTHER" id="PTHR21736:SF37">
    <property type="entry name" value="PROTEIN OBERON 2"/>
    <property type="match status" value="1"/>
</dbReference>
<keyword evidence="4" id="KW-0862">Zinc</keyword>
<evidence type="ECO:0000256" key="3">
    <source>
        <dbReference type="ARBA" id="ARBA00022771"/>
    </source>
</evidence>
<dbReference type="InterPro" id="IPR032881">
    <property type="entry name" value="Oberon-like_PHD"/>
</dbReference>
<keyword evidence="2" id="KW-0479">Metal-binding</keyword>
<dbReference type="PANTHER" id="PTHR21736">
    <property type="entry name" value="VERNALIZATION-INSENSITIVE PROTEIN 3"/>
    <property type="match status" value="1"/>
</dbReference>
<name>A0AAD3XQ40_NEPGR</name>
<dbReference type="AlphaFoldDB" id="A0AAD3XQ40"/>
<dbReference type="EMBL" id="BSYO01000012">
    <property type="protein sequence ID" value="GMH12569.1"/>
    <property type="molecule type" value="Genomic_DNA"/>
</dbReference>
<dbReference type="InterPro" id="IPR004082">
    <property type="entry name" value="OBERON"/>
</dbReference>
<dbReference type="PRINTS" id="PR01544">
    <property type="entry name" value="ARATH130DUF"/>
</dbReference>
<evidence type="ECO:0000256" key="1">
    <source>
        <dbReference type="ARBA" id="ARBA00004123"/>
    </source>
</evidence>
<dbReference type="GO" id="GO:0010078">
    <property type="term" value="P:maintenance of root meristem identity"/>
    <property type="evidence" value="ECO:0007669"/>
    <property type="project" value="TreeGrafter"/>
</dbReference>
<dbReference type="GO" id="GO:0008270">
    <property type="term" value="F:zinc ion binding"/>
    <property type="evidence" value="ECO:0007669"/>
    <property type="project" value="UniProtKB-KW"/>
</dbReference>
<evidence type="ECO:0000256" key="4">
    <source>
        <dbReference type="ARBA" id="ARBA00022833"/>
    </source>
</evidence>
<evidence type="ECO:0000256" key="5">
    <source>
        <dbReference type="ARBA" id="ARBA00023242"/>
    </source>
</evidence>
<evidence type="ECO:0000259" key="6">
    <source>
        <dbReference type="Pfam" id="PF07227"/>
    </source>
</evidence>
<reference evidence="7" key="1">
    <citation type="submission" date="2023-05" db="EMBL/GenBank/DDBJ databases">
        <title>Nepenthes gracilis genome sequencing.</title>
        <authorList>
            <person name="Fukushima K."/>
        </authorList>
    </citation>
    <scope>NUCLEOTIDE SEQUENCE</scope>
    <source>
        <strain evidence="7">SING2019-196</strain>
    </source>
</reference>
<dbReference type="Proteomes" id="UP001279734">
    <property type="component" value="Unassembled WGS sequence"/>
</dbReference>
<dbReference type="GO" id="GO:0010468">
    <property type="term" value="P:regulation of gene expression"/>
    <property type="evidence" value="ECO:0007669"/>
    <property type="project" value="TreeGrafter"/>
</dbReference>
<keyword evidence="3" id="KW-0863">Zinc-finger</keyword>
<sequence>MQVIPDEYLAELKNNLLAIIDGTGGIQDWEDFMILQKLVQRRSDLTSNILLRAHRVQLEILVMIQMGIQAFLHPNVSLSQTSLIEIFLHKRCRNLACQNQLPLDDCTREICSNKNGFCNACMCVICSEFDLEVNTCRWIGYLEANSSKNPELQEGQLLAPQEVCKQIAQVVQEAVRKMKMVANGKFRMLKKAHLALESCDGELEAKTSEAAVLKHERQEKAAN</sequence>
<organism evidence="7 8">
    <name type="scientific">Nepenthes gracilis</name>
    <name type="common">Slender pitcher plant</name>
    <dbReference type="NCBI Taxonomy" id="150966"/>
    <lineage>
        <taxon>Eukaryota</taxon>
        <taxon>Viridiplantae</taxon>
        <taxon>Streptophyta</taxon>
        <taxon>Embryophyta</taxon>
        <taxon>Tracheophyta</taxon>
        <taxon>Spermatophyta</taxon>
        <taxon>Magnoliopsida</taxon>
        <taxon>eudicotyledons</taxon>
        <taxon>Gunneridae</taxon>
        <taxon>Pentapetalae</taxon>
        <taxon>Caryophyllales</taxon>
        <taxon>Nepenthaceae</taxon>
        <taxon>Nepenthes</taxon>
    </lineage>
</organism>
<dbReference type="Pfam" id="PF07227">
    <property type="entry name" value="PHD_Oberon"/>
    <property type="match status" value="1"/>
</dbReference>
<evidence type="ECO:0000313" key="8">
    <source>
        <dbReference type="Proteomes" id="UP001279734"/>
    </source>
</evidence>
<gene>
    <name evidence="7" type="ORF">Nepgr_014410</name>
</gene>
<keyword evidence="5" id="KW-0539">Nucleus</keyword>
<dbReference type="GO" id="GO:0010492">
    <property type="term" value="P:maintenance of shoot apical meristem identity"/>
    <property type="evidence" value="ECO:0007669"/>
    <property type="project" value="TreeGrafter"/>
</dbReference>
<keyword evidence="8" id="KW-1185">Reference proteome</keyword>
<accession>A0AAD3XQ40</accession>
<evidence type="ECO:0000313" key="7">
    <source>
        <dbReference type="EMBL" id="GMH12569.1"/>
    </source>
</evidence>
<feature type="domain" description="Oberon-like PHD finger" evidence="6">
    <location>
        <begin position="92"/>
        <end position="145"/>
    </location>
</feature>